<protein>
    <submittedName>
        <fullName evidence="1">Uncharacterized protein</fullName>
    </submittedName>
</protein>
<evidence type="ECO:0000313" key="2">
    <source>
        <dbReference type="Proteomes" id="UP001412067"/>
    </source>
</evidence>
<keyword evidence="2" id="KW-1185">Reference proteome</keyword>
<sequence length="63" mass="7382">MSSILWWNCMGARKKGTRNYLRDLILQHRLGLVGLFETKVESLVRSEIDILAGRGWEFFHCND</sequence>
<name>A0ABR2M0B9_9ASPA</name>
<reference evidence="1 2" key="1">
    <citation type="journal article" date="2022" name="Nat. Plants">
        <title>Genomes of leafy and leafless Platanthera orchids illuminate the evolution of mycoheterotrophy.</title>
        <authorList>
            <person name="Li M.H."/>
            <person name="Liu K.W."/>
            <person name="Li Z."/>
            <person name="Lu H.C."/>
            <person name="Ye Q.L."/>
            <person name="Zhang D."/>
            <person name="Wang J.Y."/>
            <person name="Li Y.F."/>
            <person name="Zhong Z.M."/>
            <person name="Liu X."/>
            <person name="Yu X."/>
            <person name="Liu D.K."/>
            <person name="Tu X.D."/>
            <person name="Liu B."/>
            <person name="Hao Y."/>
            <person name="Liao X.Y."/>
            <person name="Jiang Y.T."/>
            <person name="Sun W.H."/>
            <person name="Chen J."/>
            <person name="Chen Y.Q."/>
            <person name="Ai Y."/>
            <person name="Zhai J.W."/>
            <person name="Wu S.S."/>
            <person name="Zhou Z."/>
            <person name="Hsiao Y.Y."/>
            <person name="Wu W.L."/>
            <person name="Chen Y.Y."/>
            <person name="Lin Y.F."/>
            <person name="Hsu J.L."/>
            <person name="Li C.Y."/>
            <person name="Wang Z.W."/>
            <person name="Zhao X."/>
            <person name="Zhong W.Y."/>
            <person name="Ma X.K."/>
            <person name="Ma L."/>
            <person name="Huang J."/>
            <person name="Chen G.Z."/>
            <person name="Huang M.Z."/>
            <person name="Huang L."/>
            <person name="Peng D.H."/>
            <person name="Luo Y.B."/>
            <person name="Zou S.Q."/>
            <person name="Chen S.P."/>
            <person name="Lan S."/>
            <person name="Tsai W.C."/>
            <person name="Van de Peer Y."/>
            <person name="Liu Z.J."/>
        </authorList>
    </citation>
    <scope>NUCLEOTIDE SEQUENCE [LARGE SCALE GENOMIC DNA]</scope>
    <source>
        <strain evidence="1">Lor288</strain>
    </source>
</reference>
<comment type="caution">
    <text evidence="1">The sequence shown here is derived from an EMBL/GenBank/DDBJ whole genome shotgun (WGS) entry which is preliminary data.</text>
</comment>
<evidence type="ECO:0000313" key="1">
    <source>
        <dbReference type="EMBL" id="KAK8955910.1"/>
    </source>
</evidence>
<dbReference type="EMBL" id="JBBWWR010000013">
    <property type="protein sequence ID" value="KAK8955910.1"/>
    <property type="molecule type" value="Genomic_DNA"/>
</dbReference>
<accession>A0ABR2M0B9</accession>
<proteinExistence type="predicted"/>
<gene>
    <name evidence="1" type="ORF">KSP40_PGU002245</name>
</gene>
<dbReference type="Proteomes" id="UP001412067">
    <property type="component" value="Unassembled WGS sequence"/>
</dbReference>
<organism evidence="1 2">
    <name type="scientific">Platanthera guangdongensis</name>
    <dbReference type="NCBI Taxonomy" id="2320717"/>
    <lineage>
        <taxon>Eukaryota</taxon>
        <taxon>Viridiplantae</taxon>
        <taxon>Streptophyta</taxon>
        <taxon>Embryophyta</taxon>
        <taxon>Tracheophyta</taxon>
        <taxon>Spermatophyta</taxon>
        <taxon>Magnoliopsida</taxon>
        <taxon>Liliopsida</taxon>
        <taxon>Asparagales</taxon>
        <taxon>Orchidaceae</taxon>
        <taxon>Orchidoideae</taxon>
        <taxon>Orchideae</taxon>
        <taxon>Orchidinae</taxon>
        <taxon>Platanthera</taxon>
    </lineage>
</organism>